<dbReference type="Pfam" id="PF07114">
    <property type="entry name" value="TMEM126"/>
    <property type="match status" value="1"/>
</dbReference>
<evidence type="ECO:0000256" key="5">
    <source>
        <dbReference type="ARBA" id="ARBA00023136"/>
    </source>
</evidence>
<proteinExistence type="predicted"/>
<gene>
    <name evidence="7" type="ORF">OCBIM_22025272mg</name>
</gene>
<keyword evidence="5 6" id="KW-0472">Membrane</keyword>
<dbReference type="AlphaFoldDB" id="A0A0L8H0Y4"/>
<dbReference type="InterPro" id="IPR009801">
    <property type="entry name" value="TMEM126"/>
</dbReference>
<organism evidence="7">
    <name type="scientific">Octopus bimaculoides</name>
    <name type="common">California two-spotted octopus</name>
    <dbReference type="NCBI Taxonomy" id="37653"/>
    <lineage>
        <taxon>Eukaryota</taxon>
        <taxon>Metazoa</taxon>
        <taxon>Spiralia</taxon>
        <taxon>Lophotrochozoa</taxon>
        <taxon>Mollusca</taxon>
        <taxon>Cephalopoda</taxon>
        <taxon>Coleoidea</taxon>
        <taxon>Octopodiformes</taxon>
        <taxon>Octopoda</taxon>
        <taxon>Incirrata</taxon>
        <taxon>Octopodidae</taxon>
        <taxon>Octopus</taxon>
    </lineage>
</organism>
<protein>
    <recommendedName>
        <fullName evidence="8">Transmembrane protein 126A</fullName>
    </recommendedName>
</protein>
<evidence type="ECO:0000256" key="4">
    <source>
        <dbReference type="ARBA" id="ARBA00023128"/>
    </source>
</evidence>
<keyword evidence="4" id="KW-0496">Mitochondrion</keyword>
<accession>A0A0L8H0Y4</accession>
<dbReference type="OrthoDB" id="6234762at2759"/>
<reference evidence="7" key="1">
    <citation type="submission" date="2015-07" db="EMBL/GenBank/DDBJ databases">
        <title>MeaNS - Measles Nucleotide Surveillance Program.</title>
        <authorList>
            <person name="Tran T."/>
            <person name="Druce J."/>
        </authorList>
    </citation>
    <scope>NUCLEOTIDE SEQUENCE</scope>
    <source>
        <strain evidence="7">UCB-OBI-ISO-001</strain>
        <tissue evidence="7">Gonad</tissue>
    </source>
</reference>
<sequence length="267" mass="30184">MHIYTYNTIVATTTNTHTHIRKQKLGIDEWLVRAVQAMYKNAVSKVRVGNEYSEEFWSPCLRQTIKEQQIINSRRQPPNLEKLLTKARFSSEEEMIWPLTHGASICSSATVISCALTNSYFRRYFNLMHFGRASGYLMAVGMPCVLGMITHTTFVTENCLVGDFACPTCLMTRSGIIQLLVGGLYPAVLCPVFGLIQARKYLTKAIEPSKKITDSIQIVAKTAVPFKKILGLSLLANMFLGMYMSKLEMDTFLNVLMKEKPQETEML</sequence>
<keyword evidence="3 6" id="KW-1133">Transmembrane helix</keyword>
<dbReference type="GO" id="GO:0031966">
    <property type="term" value="C:mitochondrial membrane"/>
    <property type="evidence" value="ECO:0007669"/>
    <property type="project" value="UniProtKB-SubCell"/>
</dbReference>
<comment type="subcellular location">
    <subcellularLocation>
        <location evidence="1">Mitochondrion membrane</location>
        <topology evidence="1">Multi-pass membrane protein</topology>
    </subcellularLocation>
</comment>
<evidence type="ECO:0000313" key="7">
    <source>
        <dbReference type="EMBL" id="KOF82460.1"/>
    </source>
</evidence>
<feature type="transmembrane region" description="Helical" evidence="6">
    <location>
        <begin position="133"/>
        <end position="155"/>
    </location>
</feature>
<evidence type="ECO:0000256" key="2">
    <source>
        <dbReference type="ARBA" id="ARBA00022692"/>
    </source>
</evidence>
<name>A0A0L8H0Y4_OCTBM</name>
<dbReference type="PANTHER" id="PTHR16296">
    <property type="entry name" value="UNCHARACTERIZED HYPOTHALAMUS PROTEIN HT007"/>
    <property type="match status" value="1"/>
</dbReference>
<evidence type="ECO:0000256" key="1">
    <source>
        <dbReference type="ARBA" id="ARBA00004225"/>
    </source>
</evidence>
<dbReference type="EMBL" id="KQ419754">
    <property type="protein sequence ID" value="KOF82460.1"/>
    <property type="molecule type" value="Genomic_DNA"/>
</dbReference>
<evidence type="ECO:0000256" key="3">
    <source>
        <dbReference type="ARBA" id="ARBA00022989"/>
    </source>
</evidence>
<dbReference type="GO" id="GO:0032981">
    <property type="term" value="P:mitochondrial respiratory chain complex I assembly"/>
    <property type="evidence" value="ECO:0007669"/>
    <property type="project" value="TreeGrafter"/>
</dbReference>
<evidence type="ECO:0000256" key="6">
    <source>
        <dbReference type="SAM" id="Phobius"/>
    </source>
</evidence>
<dbReference type="PANTHER" id="PTHR16296:SF2">
    <property type="entry name" value="TRANSMEMBRANE PROTEIN 126A"/>
    <property type="match status" value="1"/>
</dbReference>
<feature type="transmembrane region" description="Helical" evidence="6">
    <location>
        <begin position="175"/>
        <end position="196"/>
    </location>
</feature>
<dbReference type="STRING" id="37653.A0A0L8H0Y4"/>
<keyword evidence="2 6" id="KW-0812">Transmembrane</keyword>
<evidence type="ECO:0008006" key="8">
    <source>
        <dbReference type="Google" id="ProtNLM"/>
    </source>
</evidence>